<dbReference type="Proteomes" id="UP000275078">
    <property type="component" value="Unassembled WGS sequence"/>
</dbReference>
<evidence type="ECO:0000256" key="1">
    <source>
        <dbReference type="SAM" id="MobiDB-lite"/>
    </source>
</evidence>
<feature type="region of interest" description="Disordered" evidence="1">
    <location>
        <begin position="492"/>
        <end position="541"/>
    </location>
</feature>
<gene>
    <name evidence="2" type="ORF">BJ508DRAFT_310101</name>
</gene>
<dbReference type="EMBL" id="ML119725">
    <property type="protein sequence ID" value="RPA77515.1"/>
    <property type="molecule type" value="Genomic_DNA"/>
</dbReference>
<organism evidence="2 3">
    <name type="scientific">Ascobolus immersus RN42</name>
    <dbReference type="NCBI Taxonomy" id="1160509"/>
    <lineage>
        <taxon>Eukaryota</taxon>
        <taxon>Fungi</taxon>
        <taxon>Dikarya</taxon>
        <taxon>Ascomycota</taxon>
        <taxon>Pezizomycotina</taxon>
        <taxon>Pezizomycetes</taxon>
        <taxon>Pezizales</taxon>
        <taxon>Ascobolaceae</taxon>
        <taxon>Ascobolus</taxon>
    </lineage>
</organism>
<proteinExistence type="predicted"/>
<evidence type="ECO:0000313" key="3">
    <source>
        <dbReference type="Proteomes" id="UP000275078"/>
    </source>
</evidence>
<reference evidence="2 3" key="1">
    <citation type="journal article" date="2018" name="Nat. Ecol. Evol.">
        <title>Pezizomycetes genomes reveal the molecular basis of ectomycorrhizal truffle lifestyle.</title>
        <authorList>
            <person name="Murat C."/>
            <person name="Payen T."/>
            <person name="Noel B."/>
            <person name="Kuo A."/>
            <person name="Morin E."/>
            <person name="Chen J."/>
            <person name="Kohler A."/>
            <person name="Krizsan K."/>
            <person name="Balestrini R."/>
            <person name="Da Silva C."/>
            <person name="Montanini B."/>
            <person name="Hainaut M."/>
            <person name="Levati E."/>
            <person name="Barry K.W."/>
            <person name="Belfiori B."/>
            <person name="Cichocki N."/>
            <person name="Clum A."/>
            <person name="Dockter R.B."/>
            <person name="Fauchery L."/>
            <person name="Guy J."/>
            <person name="Iotti M."/>
            <person name="Le Tacon F."/>
            <person name="Lindquist E.A."/>
            <person name="Lipzen A."/>
            <person name="Malagnac F."/>
            <person name="Mello A."/>
            <person name="Molinier V."/>
            <person name="Miyauchi S."/>
            <person name="Poulain J."/>
            <person name="Riccioni C."/>
            <person name="Rubini A."/>
            <person name="Sitrit Y."/>
            <person name="Splivallo R."/>
            <person name="Traeger S."/>
            <person name="Wang M."/>
            <person name="Zifcakova L."/>
            <person name="Wipf D."/>
            <person name="Zambonelli A."/>
            <person name="Paolocci F."/>
            <person name="Nowrousian M."/>
            <person name="Ottonello S."/>
            <person name="Baldrian P."/>
            <person name="Spatafora J.W."/>
            <person name="Henrissat B."/>
            <person name="Nagy L.G."/>
            <person name="Aury J.M."/>
            <person name="Wincker P."/>
            <person name="Grigoriev I.V."/>
            <person name="Bonfante P."/>
            <person name="Martin F.M."/>
        </authorList>
    </citation>
    <scope>NUCLEOTIDE SEQUENCE [LARGE SCALE GENOMIC DNA]</scope>
    <source>
        <strain evidence="2 3">RN42</strain>
    </source>
</reference>
<protein>
    <submittedName>
        <fullName evidence="2">Uncharacterized protein</fullName>
    </submittedName>
</protein>
<evidence type="ECO:0000313" key="2">
    <source>
        <dbReference type="EMBL" id="RPA77515.1"/>
    </source>
</evidence>
<sequence length="541" mass="62463">MERLIQTSIIDNDSETAKSYRYCHIIPLLAKNEKFLELFDPVASQGRVSYSLVNHYVTLELDLLKDALVLTDAQRSSLTMRSCFEVPLLHPQAQRLHLRELQGHLIENLPFRFYDCPDKTCLLSTEPHMVRLRKLVRETKEANNRRLDAEYREIAAERERRNMRRETRWKARMCYCAWTLSLHEFVVDFLRGSATSTKQNWFDSAASLAVVVFKEYSNHAAFRTAIGAVEDGYEVLDIDCDITDACALFNWEDDKRPGEVFGEIMFHLYGSERDGRLPCEDCAARPTVMAMADGFAERLKQRADIHFNRPLDSKEERDVREMRKVCYNSTFRRHIEPEGCYDSSEYRLDMFFDRNHEKFDKAESATDVKKWVAEAGKALAYEMCFTAAGRAYDESFPESYLETLQYEGKKFLHGKCVDKLWDRRVAPEVFLRGFAEHLGDGSVRELENAEYDRIAARWLSVIRRRLEIWDALQNDSFAGDVMKENLELSNTLQSGAGTKEESSRSSGSKLSRKRGSEVDPLSDIVDGAVLKKPRNTSDSNE</sequence>
<accession>A0A3N4HUQ0</accession>
<name>A0A3N4HUQ0_ASCIM</name>
<dbReference type="AlphaFoldDB" id="A0A3N4HUQ0"/>
<keyword evidence="3" id="KW-1185">Reference proteome</keyword>